<keyword evidence="1" id="KW-0812">Transmembrane</keyword>
<dbReference type="Proteomes" id="UP000292345">
    <property type="component" value="Unassembled WGS sequence"/>
</dbReference>
<keyword evidence="1" id="KW-0472">Membrane</keyword>
<sequence length="173" mass="20616">MHFIEMMLSSVVFIGLILTWKDYNARWLFSLMLLLQLVDTTVNPIAINWTRHYYLWCLILNLIFLLLFFTRGVQAEAAYRITKIEFFRKARADYALTIPECCICLLLFASSLLCLAIWIEIQLYFYKVLSYPFIYHHIWSPTQYTLHILESLTLITFIVHVRRSKGELIYENS</sequence>
<accession>A0A4V2E450</accession>
<evidence type="ECO:0000256" key="1">
    <source>
        <dbReference type="SAM" id="Phobius"/>
    </source>
</evidence>
<dbReference type="EMBL" id="PPUZ01000004">
    <property type="protein sequence ID" value="RZM84896.1"/>
    <property type="molecule type" value="Genomic_DNA"/>
</dbReference>
<feature type="transmembrane region" description="Helical" evidence="1">
    <location>
        <begin position="144"/>
        <end position="161"/>
    </location>
</feature>
<feature type="transmembrane region" description="Helical" evidence="1">
    <location>
        <begin position="28"/>
        <end position="47"/>
    </location>
</feature>
<comment type="caution">
    <text evidence="2">The sequence shown here is derived from an EMBL/GenBank/DDBJ whole genome shotgun (WGS) entry which is preliminary data.</text>
</comment>
<keyword evidence="1" id="KW-1133">Transmembrane helix</keyword>
<feature type="transmembrane region" description="Helical" evidence="1">
    <location>
        <begin position="94"/>
        <end position="124"/>
    </location>
</feature>
<name>A0A4V2E450_9GAMM</name>
<protein>
    <submittedName>
        <fullName evidence="2">Uncharacterized protein</fullName>
    </submittedName>
</protein>
<proteinExistence type="predicted"/>
<feature type="transmembrane region" description="Helical" evidence="1">
    <location>
        <begin position="53"/>
        <end position="73"/>
    </location>
</feature>
<reference evidence="2 3" key="1">
    <citation type="submission" date="2018-01" db="EMBL/GenBank/DDBJ databases">
        <title>Co-occurrence of chitin degradation, pigmentation and bioactivity in marine Pseudoalteromonas.</title>
        <authorList>
            <person name="Paulsen S."/>
            <person name="Gram L."/>
            <person name="Machado H."/>
        </authorList>
    </citation>
    <scope>NUCLEOTIDE SEQUENCE [LARGE SCALE GENOMIC DNA]</scope>
    <source>
        <strain evidence="2 3">S1946</strain>
    </source>
</reference>
<evidence type="ECO:0000313" key="3">
    <source>
        <dbReference type="Proteomes" id="UP000292345"/>
    </source>
</evidence>
<dbReference type="AlphaFoldDB" id="A0A4V2E450"/>
<evidence type="ECO:0000313" key="2">
    <source>
        <dbReference type="EMBL" id="RZM84896.1"/>
    </source>
</evidence>
<gene>
    <name evidence="2" type="ORF">C3B51_01870</name>
</gene>
<organism evidence="2 3">
    <name type="scientific">Pseudoalteromonas rubra</name>
    <dbReference type="NCBI Taxonomy" id="43658"/>
    <lineage>
        <taxon>Bacteria</taxon>
        <taxon>Pseudomonadati</taxon>
        <taxon>Pseudomonadota</taxon>
        <taxon>Gammaproteobacteria</taxon>
        <taxon>Alteromonadales</taxon>
        <taxon>Pseudoalteromonadaceae</taxon>
        <taxon>Pseudoalteromonas</taxon>
    </lineage>
</organism>
<feature type="transmembrane region" description="Helical" evidence="1">
    <location>
        <begin position="6"/>
        <end position="23"/>
    </location>
</feature>